<dbReference type="PANTHER" id="PTHR42850:SF4">
    <property type="entry name" value="ZINC-DEPENDENT ENDOPOLYPHOSPHATASE"/>
    <property type="match status" value="1"/>
</dbReference>
<dbReference type="InterPro" id="IPR050126">
    <property type="entry name" value="Ap4A_hydrolase"/>
</dbReference>
<feature type="domain" description="Calcineurin-like phosphoesterase" evidence="1">
    <location>
        <begin position="3"/>
        <end position="183"/>
    </location>
</feature>
<dbReference type="GO" id="GO:0110154">
    <property type="term" value="P:RNA decapping"/>
    <property type="evidence" value="ECO:0007669"/>
    <property type="project" value="TreeGrafter"/>
</dbReference>
<evidence type="ECO:0000313" key="2">
    <source>
        <dbReference type="EMBL" id="KUG22650.1"/>
    </source>
</evidence>
<sequence length="215" mass="24674">MNKIFAIGDIHGCLEKLKELMSRIDIDSRNDTLVFIGDFIDRGRFSKEVIDYVLHLQGKYKKMVCLLGNHESMFLNYLEGVDEDMYLVNGGMYTLQSYKISLSDDIEKRKSKIPADHLAFFQSLRPYYETKDYIFVHAGLNSDVPLAEQGVYDLLWVRYEFIESENDIGKIVVFGHTPIGEKPLIRKDKIGIDTGVVYGGKLTCIELPDLKIYQA</sequence>
<dbReference type="GO" id="GO:0016791">
    <property type="term" value="F:phosphatase activity"/>
    <property type="evidence" value="ECO:0007669"/>
    <property type="project" value="TreeGrafter"/>
</dbReference>
<reference evidence="2" key="1">
    <citation type="journal article" date="2015" name="Proc. Natl. Acad. Sci. U.S.A.">
        <title>Networks of energetic and metabolic interactions define dynamics in microbial communities.</title>
        <authorList>
            <person name="Embree M."/>
            <person name="Liu J.K."/>
            <person name="Al-Bassam M.M."/>
            <person name="Zengler K."/>
        </authorList>
    </citation>
    <scope>NUCLEOTIDE SEQUENCE</scope>
</reference>
<accession>A0A0W8FNZ3</accession>
<dbReference type="PRINTS" id="PR00114">
    <property type="entry name" value="STPHPHTASE"/>
</dbReference>
<gene>
    <name evidence="2" type="ORF">ASZ90_007571</name>
</gene>
<dbReference type="GO" id="GO:0005737">
    <property type="term" value="C:cytoplasm"/>
    <property type="evidence" value="ECO:0007669"/>
    <property type="project" value="TreeGrafter"/>
</dbReference>
<dbReference type="InterPro" id="IPR029052">
    <property type="entry name" value="Metallo-depent_PP-like"/>
</dbReference>
<dbReference type="InterPro" id="IPR006186">
    <property type="entry name" value="Ser/Thr-sp_prot-phosphatase"/>
</dbReference>
<dbReference type="SUPFAM" id="SSF56300">
    <property type="entry name" value="Metallo-dependent phosphatases"/>
    <property type="match status" value="1"/>
</dbReference>
<proteinExistence type="predicted"/>
<organism evidence="2">
    <name type="scientific">hydrocarbon metagenome</name>
    <dbReference type="NCBI Taxonomy" id="938273"/>
    <lineage>
        <taxon>unclassified sequences</taxon>
        <taxon>metagenomes</taxon>
        <taxon>ecological metagenomes</taxon>
    </lineage>
</organism>
<dbReference type="Pfam" id="PF00149">
    <property type="entry name" value="Metallophos"/>
    <property type="match status" value="1"/>
</dbReference>
<name>A0A0W8FNZ3_9ZZZZ</name>
<dbReference type="GO" id="GO:0008803">
    <property type="term" value="F:bis(5'-nucleosyl)-tetraphosphatase (symmetrical) activity"/>
    <property type="evidence" value="ECO:0007669"/>
    <property type="project" value="TreeGrafter"/>
</dbReference>
<dbReference type="CDD" id="cd00144">
    <property type="entry name" value="MPP_PPP_family"/>
    <property type="match status" value="1"/>
</dbReference>
<dbReference type="AlphaFoldDB" id="A0A0W8FNZ3"/>
<protein>
    <submittedName>
        <fullName evidence="2">Serine/threonine protein phosphatase</fullName>
    </submittedName>
</protein>
<dbReference type="EMBL" id="LNQE01000947">
    <property type="protein sequence ID" value="KUG22650.1"/>
    <property type="molecule type" value="Genomic_DNA"/>
</dbReference>
<dbReference type="Gene3D" id="3.60.21.10">
    <property type="match status" value="1"/>
</dbReference>
<comment type="caution">
    <text evidence="2">The sequence shown here is derived from an EMBL/GenBank/DDBJ whole genome shotgun (WGS) entry which is preliminary data.</text>
</comment>
<dbReference type="PANTHER" id="PTHR42850">
    <property type="entry name" value="METALLOPHOSPHOESTERASE"/>
    <property type="match status" value="1"/>
</dbReference>
<evidence type="ECO:0000259" key="1">
    <source>
        <dbReference type="Pfam" id="PF00149"/>
    </source>
</evidence>
<dbReference type="InterPro" id="IPR004843">
    <property type="entry name" value="Calcineurin-like_PHP"/>
</dbReference>